<evidence type="ECO:0008006" key="2">
    <source>
        <dbReference type="Google" id="ProtNLM"/>
    </source>
</evidence>
<sequence length="121" mass="13720">MVSHTRTAFKVKKGWAKKVKLLPINKLVLTNHIIASYHKNQEKFPGKRALKGFAKKSQDEDGFGLNRIETVEEAFKKGISLDPIKVKIMSNGTHFDVKDGRHRFVLSLLFGYESVPVVIVE</sequence>
<evidence type="ECO:0000313" key="1">
    <source>
        <dbReference type="EMBL" id="AYV75232.1"/>
    </source>
</evidence>
<gene>
    <name evidence="1" type="ORF">Terrestrivirus1_106</name>
</gene>
<proteinExistence type="predicted"/>
<reference evidence="1" key="1">
    <citation type="submission" date="2018-10" db="EMBL/GenBank/DDBJ databases">
        <title>Hidden diversity of soil giant viruses.</title>
        <authorList>
            <person name="Schulz F."/>
            <person name="Alteio L."/>
            <person name="Goudeau D."/>
            <person name="Ryan E.M."/>
            <person name="Malmstrom R.R."/>
            <person name="Blanchard J."/>
            <person name="Woyke T."/>
        </authorList>
    </citation>
    <scope>NUCLEOTIDE SEQUENCE</scope>
    <source>
        <strain evidence="1">TEV1</strain>
    </source>
</reference>
<protein>
    <recommendedName>
        <fullName evidence="2">ParB/Sulfiredoxin domain-containing protein</fullName>
    </recommendedName>
</protein>
<dbReference type="EMBL" id="MK071979">
    <property type="protein sequence ID" value="AYV75232.1"/>
    <property type="molecule type" value="Genomic_DNA"/>
</dbReference>
<accession>A0A3G4ZK67</accession>
<dbReference type="InterPro" id="IPR036086">
    <property type="entry name" value="ParB/Sulfiredoxin_sf"/>
</dbReference>
<dbReference type="SUPFAM" id="SSF110849">
    <property type="entry name" value="ParB/Sulfiredoxin"/>
    <property type="match status" value="1"/>
</dbReference>
<name>A0A3G4ZK67_9VIRU</name>
<organism evidence="1">
    <name type="scientific">Terrestrivirus sp</name>
    <dbReference type="NCBI Taxonomy" id="2487775"/>
    <lineage>
        <taxon>Viruses</taxon>
        <taxon>Varidnaviria</taxon>
        <taxon>Bamfordvirae</taxon>
        <taxon>Nucleocytoviricota</taxon>
        <taxon>Megaviricetes</taxon>
        <taxon>Imitervirales</taxon>
        <taxon>Mimiviridae</taxon>
        <taxon>Klosneuvirinae</taxon>
    </lineage>
</organism>